<proteinExistence type="predicted"/>
<sequence length="210" mass="24414">MDDRHDVFIVGLNITKHEAYLACRRDREIIRVAQGVYFRAGKSAEQLFNEYGIRLTNYFFQNVALTHSTAWYKRPVDGRIFVGGDYPYKKTIAPYGGDFRIIQSMVNPKLDDARMYELVRFEDAFGPDQAFEMYCATPEMTLIHLMDATKQNVEKHLPEVEMEKIVALLLEKYNGKAAVLTQLEEIATATGKENEFDRLLKHFFLQRKRS</sequence>
<organism evidence="1 2">
    <name type="scientific">Cupriavidus pinatubonensis</name>
    <dbReference type="NCBI Taxonomy" id="248026"/>
    <lineage>
        <taxon>Bacteria</taxon>
        <taxon>Pseudomonadati</taxon>
        <taxon>Pseudomonadota</taxon>
        <taxon>Betaproteobacteria</taxon>
        <taxon>Burkholderiales</taxon>
        <taxon>Burkholderiaceae</taxon>
        <taxon>Cupriavidus</taxon>
    </lineage>
</organism>
<reference evidence="1 2" key="1">
    <citation type="submission" date="2021-08" db="EMBL/GenBank/DDBJ databases">
        <authorList>
            <person name="Peeters C."/>
        </authorList>
    </citation>
    <scope>NUCLEOTIDE SEQUENCE [LARGE SCALE GENOMIC DNA]</scope>
    <source>
        <strain evidence="1 2">LMG 23994</strain>
    </source>
</reference>
<evidence type="ECO:0000313" key="1">
    <source>
        <dbReference type="EMBL" id="CAG9169789.1"/>
    </source>
</evidence>
<dbReference type="Proteomes" id="UP000701702">
    <property type="component" value="Unassembled WGS sequence"/>
</dbReference>
<comment type="caution">
    <text evidence="1">The sequence shown here is derived from an EMBL/GenBank/DDBJ whole genome shotgun (WGS) entry which is preliminary data.</text>
</comment>
<dbReference type="EMBL" id="CAJZAF010000007">
    <property type="protein sequence ID" value="CAG9169789.1"/>
    <property type="molecule type" value="Genomic_DNA"/>
</dbReference>
<protein>
    <submittedName>
        <fullName evidence="1">Uncharacterized protein</fullName>
    </submittedName>
</protein>
<evidence type="ECO:0000313" key="2">
    <source>
        <dbReference type="Proteomes" id="UP000701702"/>
    </source>
</evidence>
<dbReference type="RefSeq" id="WP_029308453.1">
    <property type="nucleotide sequence ID" value="NZ_CAJZAF010000007.1"/>
</dbReference>
<name>A0ABN7Y8S2_9BURK</name>
<accession>A0ABN7Y8S2</accession>
<gene>
    <name evidence="1" type="ORF">LMG23994_01664</name>
</gene>
<keyword evidence="2" id="KW-1185">Reference proteome</keyword>